<name>A0A6S6TEN8_9BACT</name>
<dbReference type="EMBL" id="CACVAZ010000121">
    <property type="protein sequence ID" value="CAA6819272.1"/>
    <property type="molecule type" value="Genomic_DNA"/>
</dbReference>
<feature type="non-terminal residue" evidence="4">
    <location>
        <position position="1"/>
    </location>
</feature>
<dbReference type="InterPro" id="IPR001296">
    <property type="entry name" value="Glyco_trans_1"/>
</dbReference>
<dbReference type="PANTHER" id="PTHR12526">
    <property type="entry name" value="GLYCOSYLTRANSFERASE"/>
    <property type="match status" value="1"/>
</dbReference>
<keyword evidence="2 4" id="KW-0808">Transferase</keyword>
<evidence type="ECO:0000256" key="1">
    <source>
        <dbReference type="ARBA" id="ARBA00022676"/>
    </source>
</evidence>
<accession>A0A6S6TEN8</accession>
<reference evidence="4" key="1">
    <citation type="submission" date="2020-01" db="EMBL/GenBank/DDBJ databases">
        <authorList>
            <person name="Meier V. D."/>
            <person name="Meier V D."/>
        </authorList>
    </citation>
    <scope>NUCLEOTIDE SEQUENCE</scope>
    <source>
        <strain evidence="4">HLG_WM_MAG_02</strain>
    </source>
</reference>
<dbReference type="Pfam" id="PF00534">
    <property type="entry name" value="Glycos_transf_1"/>
    <property type="match status" value="1"/>
</dbReference>
<dbReference type="SUPFAM" id="SSF53756">
    <property type="entry name" value="UDP-Glycosyltransferase/glycogen phosphorylase"/>
    <property type="match status" value="1"/>
</dbReference>
<dbReference type="Gene3D" id="3.40.50.2000">
    <property type="entry name" value="Glycogen Phosphorylase B"/>
    <property type="match status" value="1"/>
</dbReference>
<evidence type="ECO:0000313" key="4">
    <source>
        <dbReference type="EMBL" id="CAA6819272.1"/>
    </source>
</evidence>
<protein>
    <submittedName>
        <fullName evidence="4">Glycosyl transferase</fullName>
    </submittedName>
</protein>
<gene>
    <name evidence="4" type="ORF">HELGO_WM46358</name>
</gene>
<proteinExistence type="predicted"/>
<keyword evidence="1" id="KW-0328">Glycosyltransferase</keyword>
<evidence type="ECO:0000259" key="3">
    <source>
        <dbReference type="Pfam" id="PF00534"/>
    </source>
</evidence>
<sequence length="138" mass="15849">FFKELEENPHWNRVEFVGKLQRDEVKALLEESKMGLVTLHPTINYIDALPVKMFEYMLAGIPVIASDFPILKDIVKKEDCGICVNPLDSKAIGEAIEYLARHDGEAEVMGKRGKKAVLEQYNWAIEEQKLLKLYKEVE</sequence>
<evidence type="ECO:0000256" key="2">
    <source>
        <dbReference type="ARBA" id="ARBA00022679"/>
    </source>
</evidence>
<dbReference type="PANTHER" id="PTHR12526:SF629">
    <property type="entry name" value="TEICHURONIC ACID BIOSYNTHESIS GLYCOSYLTRANSFERASE TUAH-RELATED"/>
    <property type="match status" value="1"/>
</dbReference>
<organism evidence="4">
    <name type="scientific">uncultured Sulfurovum sp</name>
    <dbReference type="NCBI Taxonomy" id="269237"/>
    <lineage>
        <taxon>Bacteria</taxon>
        <taxon>Pseudomonadati</taxon>
        <taxon>Campylobacterota</taxon>
        <taxon>Epsilonproteobacteria</taxon>
        <taxon>Campylobacterales</taxon>
        <taxon>Sulfurovaceae</taxon>
        <taxon>Sulfurovum</taxon>
        <taxon>environmental samples</taxon>
    </lineage>
</organism>
<dbReference type="GO" id="GO:0016757">
    <property type="term" value="F:glycosyltransferase activity"/>
    <property type="evidence" value="ECO:0007669"/>
    <property type="project" value="UniProtKB-KW"/>
</dbReference>
<feature type="domain" description="Glycosyl transferase family 1" evidence="3">
    <location>
        <begin position="8"/>
        <end position="115"/>
    </location>
</feature>
<dbReference type="AlphaFoldDB" id="A0A6S6TEN8"/>